<gene>
    <name evidence="3" type="ORF">C7Y72_02215</name>
</gene>
<dbReference type="Proteomes" id="UP000240739">
    <property type="component" value="Unassembled WGS sequence"/>
</dbReference>
<comment type="caution">
    <text evidence="3">The sequence shown here is derived from an EMBL/GenBank/DDBJ whole genome shotgun (WGS) entry which is preliminary data.</text>
</comment>
<feature type="chain" id="PRO_5015412682" description="WD40 repeat protein" evidence="2">
    <location>
        <begin position="35"/>
        <end position="487"/>
    </location>
</feature>
<feature type="compositionally biased region" description="Pro residues" evidence="1">
    <location>
        <begin position="339"/>
        <end position="372"/>
    </location>
</feature>
<protein>
    <recommendedName>
        <fullName evidence="5">WD40 repeat protein</fullName>
    </recommendedName>
</protein>
<feature type="region of interest" description="Disordered" evidence="1">
    <location>
        <begin position="325"/>
        <end position="398"/>
    </location>
</feature>
<dbReference type="AlphaFoldDB" id="A0A2T4UH30"/>
<dbReference type="PROSITE" id="PS50890">
    <property type="entry name" value="PUA"/>
    <property type="match status" value="1"/>
</dbReference>
<reference evidence="3 4" key="1">
    <citation type="submission" date="2018-03" db="EMBL/GenBank/DDBJ databases">
        <title>Aquarubrobacter algicola gen. nov., sp. nov., a novel actinobacterium isolated from shallow eutrophic lake during the end of cyanobacterial harmful algal blooms.</title>
        <authorList>
            <person name="Chun S.J."/>
        </authorList>
    </citation>
    <scope>NUCLEOTIDE SEQUENCE [LARGE SCALE GENOMIC DNA]</scope>
    <source>
        <strain evidence="3 4">Seoho-28</strain>
    </source>
</reference>
<keyword evidence="4" id="KW-1185">Reference proteome</keyword>
<evidence type="ECO:0008006" key="5">
    <source>
        <dbReference type="Google" id="ProtNLM"/>
    </source>
</evidence>
<keyword evidence="2" id="KW-0732">Signal</keyword>
<evidence type="ECO:0000256" key="1">
    <source>
        <dbReference type="SAM" id="MobiDB-lite"/>
    </source>
</evidence>
<evidence type="ECO:0000313" key="4">
    <source>
        <dbReference type="Proteomes" id="UP000240739"/>
    </source>
</evidence>
<dbReference type="EMBL" id="PYYB01000001">
    <property type="protein sequence ID" value="PTL58554.1"/>
    <property type="molecule type" value="Genomic_DNA"/>
</dbReference>
<dbReference type="OrthoDB" id="5243203at2"/>
<name>A0A2T4UH30_9ACTN</name>
<feature type="compositionally biased region" description="Gly residues" evidence="1">
    <location>
        <begin position="373"/>
        <end position="382"/>
    </location>
</feature>
<evidence type="ECO:0000256" key="2">
    <source>
        <dbReference type="SAM" id="SignalP"/>
    </source>
</evidence>
<dbReference type="SUPFAM" id="SSF75011">
    <property type="entry name" value="3-carboxy-cis,cis-mucoante lactonizing enzyme"/>
    <property type="match status" value="1"/>
</dbReference>
<evidence type="ECO:0000313" key="3">
    <source>
        <dbReference type="EMBL" id="PTL58554.1"/>
    </source>
</evidence>
<organism evidence="3 4">
    <name type="scientific">Paraconexibacter algicola</name>
    <dbReference type="NCBI Taxonomy" id="2133960"/>
    <lineage>
        <taxon>Bacteria</taxon>
        <taxon>Bacillati</taxon>
        <taxon>Actinomycetota</taxon>
        <taxon>Thermoleophilia</taxon>
        <taxon>Solirubrobacterales</taxon>
        <taxon>Paraconexibacteraceae</taxon>
        <taxon>Paraconexibacter</taxon>
    </lineage>
</organism>
<dbReference type="RefSeq" id="WP_107566992.1">
    <property type="nucleotide sequence ID" value="NZ_PYYB01000001.1"/>
</dbReference>
<feature type="compositionally biased region" description="Low complexity" evidence="1">
    <location>
        <begin position="383"/>
        <end position="394"/>
    </location>
</feature>
<sequence length="487" mass="50620">MIVTTPSPSPLRRRIAAAAIAAGLLATAAAPAQADSIAYLKDGDIHLSTTDGSRQYQVTSGGGYSSVSQADDGRIVALRGDRIRQLDRQGTVLSEIVTPVSTTADPSMAFRGPFDPVVSPDGRKVAYSYYWQYTGYDPYCNPSTNCTVKRLYHGTGFTATDRVTAWDEPGFLRRSGWKDAHWLDDHQVLLSDPYILPNEDVVLWSPEDPDSLKRWFVDHAYYGDVTDSAMSRDRSALATVTKGGRRMSISRAVGLFHPQYPVRCFEASVEDEGEAARISSPTFNATGSRVFWATPKGISAATLPTFTTDSCGTLTDGGGVLVPGATAPAWGPADVPAPRQTPPPGGGGTPVPGPAPGPVPAPPTPAPAPAPGPGAGQGGTGGAVAPTPSAPVGARTALSVPRTPLATALRAGLRVRLTGMAAGPATVRATAGGRTIGRGRATVGASGRATVLVRFTAAARRTLGRRASATVTLRAGAVRTTVTLRRG</sequence>
<proteinExistence type="predicted"/>
<feature type="signal peptide" evidence="2">
    <location>
        <begin position="1"/>
        <end position="34"/>
    </location>
</feature>
<accession>A0A2T4UH30</accession>